<dbReference type="InterPro" id="IPR039340">
    <property type="entry name" value="Tfc4/TFIIIC-102/Sfc4"/>
</dbReference>
<dbReference type="InterPro" id="IPR011990">
    <property type="entry name" value="TPR-like_helical_dom_sf"/>
</dbReference>
<comment type="caution">
    <text evidence="3">The sequence shown here is derived from an EMBL/GenBank/DDBJ whole genome shotgun (WGS) entry which is preliminary data.</text>
</comment>
<dbReference type="AlphaFoldDB" id="A0A9Q1H915"/>
<dbReference type="SMART" id="SM00028">
    <property type="entry name" value="TPR"/>
    <property type="match status" value="5"/>
</dbReference>
<dbReference type="PROSITE" id="PS50005">
    <property type="entry name" value="TPR"/>
    <property type="match status" value="2"/>
</dbReference>
<evidence type="ECO:0000313" key="4">
    <source>
        <dbReference type="Proteomes" id="UP001152320"/>
    </source>
</evidence>
<dbReference type="SUPFAM" id="SSF48452">
    <property type="entry name" value="TPR-like"/>
    <property type="match status" value="3"/>
</dbReference>
<dbReference type="EMBL" id="JAIZAY010000006">
    <property type="protein sequence ID" value="KAJ8040317.1"/>
    <property type="molecule type" value="Genomic_DNA"/>
</dbReference>
<gene>
    <name evidence="3" type="ORF">HOLleu_14575</name>
</gene>
<feature type="compositionally biased region" description="Polar residues" evidence="2">
    <location>
        <begin position="58"/>
        <end position="68"/>
    </location>
</feature>
<sequence length="906" mass="102540">MEKELDKGQLIKYMKGEISFEEWKEGDQLYQLIESGALGKPSTSGSLPSGASSGGSRQRVNSDLQQATTTSSLGGNFLLILSDSSVVVKLPNIKKETEQDEHDLEQIDKSGDVELIEEEEGEEEEEDDDEEEEEEMEIDEDEKNEEEDSTDTEIQKNIAVLSKMGIKKRVNETPKRGRGAPRGRRRKKVPKHLAGLMGEANLCFARGESKNAETMCLEIVRQAPKCPEPYQLLSMISEENGESERSLQFAILGALLNSYDPDEWTKVIEMCMDQKNLDMALYCYTQAIKYSNNKFPLLREKANLLEEMGEHSRAQSVKRMMIKYLPEDDAEEYLQLAKELTKYAHESGDDIAAVQIMERAINKHKDLITYEDVNMMAELLMPLKRFKETVQLLVTHCGVIIEREGQETPMETGVTTSSAIDGKEESDDLSLDKIVNITVPDALPIDLKVKFAISLIQLDVKGHVIEKCLQPLYKSSAESMGDLYLDVAEAYLEKGNNEKACPILSSLIRSKNYNLPAVWLRFADCLNSLGDLKRAAKAYQKVVAQVPAHLEARLALATIEQQAGRTKSALNLLSFDLEDGASVLSQDIQLAYRKCLLLHSSGHDKEFADLVVTLLKQNYVKGLPEESDSFELFTGDMSSITPMDWYNLTLKARPTLKKLGRSQDMADIAQMAVNGEKQHKDINARFEMENFEFLLIFALYFNKEYKACYRALRSMVRKYAENNRFMNFFGLVANKANESKHNRFCLRMTLSACPDSLAFCFMNGFNSMMRGSYKHALGEYVRGLRKDMESPILNFCIGITFFAIANQKFVDKKHSVILQGFAFLKRYETYRGACQETFYNIGRALHGSGLTHLAVHYYHKALEMKPTIADFKYDLSCEIAHNLALIYIQSKNEEMAAEILSKHCVI</sequence>
<feature type="region of interest" description="Disordered" evidence="2">
    <location>
        <begin position="97"/>
        <end position="154"/>
    </location>
</feature>
<dbReference type="Proteomes" id="UP001152320">
    <property type="component" value="Chromosome 6"/>
</dbReference>
<dbReference type="InterPro" id="IPR019734">
    <property type="entry name" value="TPR_rpt"/>
</dbReference>
<feature type="repeat" description="TPR" evidence="1">
    <location>
        <begin position="516"/>
        <end position="549"/>
    </location>
</feature>
<dbReference type="GO" id="GO:0006383">
    <property type="term" value="P:transcription by RNA polymerase III"/>
    <property type="evidence" value="ECO:0007669"/>
    <property type="project" value="InterPro"/>
</dbReference>
<dbReference type="Pfam" id="PF14559">
    <property type="entry name" value="TPR_19"/>
    <property type="match status" value="1"/>
</dbReference>
<keyword evidence="4" id="KW-1185">Reference proteome</keyword>
<accession>A0A9Q1H915</accession>
<dbReference type="PANTHER" id="PTHR23082">
    <property type="entry name" value="TRANSCRIPTION INITIATION FACTOR IIIC TFIIIC , POLYPEPTIDE 3-RELATED"/>
    <property type="match status" value="1"/>
</dbReference>
<evidence type="ECO:0000256" key="1">
    <source>
        <dbReference type="PROSITE-ProRule" id="PRU00339"/>
    </source>
</evidence>
<evidence type="ECO:0000313" key="3">
    <source>
        <dbReference type="EMBL" id="KAJ8040317.1"/>
    </source>
</evidence>
<dbReference type="GO" id="GO:0000127">
    <property type="term" value="C:transcription factor TFIIIC complex"/>
    <property type="evidence" value="ECO:0007669"/>
    <property type="project" value="TreeGrafter"/>
</dbReference>
<feature type="region of interest" description="Disordered" evidence="2">
    <location>
        <begin position="37"/>
        <end position="68"/>
    </location>
</feature>
<feature type="compositionally biased region" description="Acidic residues" evidence="2">
    <location>
        <begin position="114"/>
        <end position="151"/>
    </location>
</feature>
<reference evidence="3" key="1">
    <citation type="submission" date="2021-10" db="EMBL/GenBank/DDBJ databases">
        <title>Tropical sea cucumber genome reveals ecological adaptation and Cuvierian tubules defense mechanism.</title>
        <authorList>
            <person name="Chen T."/>
        </authorList>
    </citation>
    <scope>NUCLEOTIDE SEQUENCE</scope>
    <source>
        <strain evidence="3">Nanhai2018</strain>
        <tissue evidence="3">Muscle</tissue>
    </source>
</reference>
<feature type="compositionally biased region" description="Low complexity" evidence="2">
    <location>
        <begin position="42"/>
        <end position="56"/>
    </location>
</feature>
<name>A0A9Q1H915_HOLLE</name>
<proteinExistence type="predicted"/>
<protein>
    <submittedName>
        <fullName evidence="3">General transcription factor 3C polypeptide 3</fullName>
    </submittedName>
</protein>
<dbReference type="OrthoDB" id="151490at2759"/>
<evidence type="ECO:0000256" key="2">
    <source>
        <dbReference type="SAM" id="MobiDB-lite"/>
    </source>
</evidence>
<feature type="repeat" description="TPR" evidence="1">
    <location>
        <begin position="835"/>
        <end position="868"/>
    </location>
</feature>
<dbReference type="PANTHER" id="PTHR23082:SF0">
    <property type="entry name" value="GENERAL TRANSCRIPTION FACTOR 3C POLYPEPTIDE 3"/>
    <property type="match status" value="1"/>
</dbReference>
<dbReference type="Gene3D" id="1.25.40.10">
    <property type="entry name" value="Tetratricopeptide repeat domain"/>
    <property type="match status" value="3"/>
</dbReference>
<organism evidence="3 4">
    <name type="scientific">Holothuria leucospilota</name>
    <name type="common">Black long sea cucumber</name>
    <name type="synonym">Mertensiothuria leucospilota</name>
    <dbReference type="NCBI Taxonomy" id="206669"/>
    <lineage>
        <taxon>Eukaryota</taxon>
        <taxon>Metazoa</taxon>
        <taxon>Echinodermata</taxon>
        <taxon>Eleutherozoa</taxon>
        <taxon>Echinozoa</taxon>
        <taxon>Holothuroidea</taxon>
        <taxon>Aspidochirotacea</taxon>
        <taxon>Aspidochirotida</taxon>
        <taxon>Holothuriidae</taxon>
        <taxon>Holothuria</taxon>
    </lineage>
</organism>
<keyword evidence="1" id="KW-0802">TPR repeat</keyword>
<dbReference type="Pfam" id="PF13181">
    <property type="entry name" value="TPR_8"/>
    <property type="match status" value="1"/>
</dbReference>